<name>A0ABU0CNW6_9BACI</name>
<evidence type="ECO:0000256" key="3">
    <source>
        <dbReference type="ARBA" id="ARBA00023239"/>
    </source>
</evidence>
<dbReference type="InterPro" id="IPR040442">
    <property type="entry name" value="Pyrv_kinase-like_dom_sf"/>
</dbReference>
<dbReference type="PANTHER" id="PTHR30502">
    <property type="entry name" value="2-KETO-3-DEOXY-L-RHAMNONATE ALDOLASE"/>
    <property type="match status" value="1"/>
</dbReference>
<keyword evidence="3 5" id="KW-0456">Lyase</keyword>
<accession>A0ABU0CNW6</accession>
<proteinExistence type="inferred from homology"/>
<dbReference type="InterPro" id="IPR050251">
    <property type="entry name" value="HpcH-HpaI_aldolase"/>
</dbReference>
<dbReference type="SUPFAM" id="SSF51621">
    <property type="entry name" value="Phosphoenolpyruvate/pyruvate domain"/>
    <property type="match status" value="1"/>
</dbReference>
<dbReference type="InterPro" id="IPR005000">
    <property type="entry name" value="Aldolase/citrate-lyase_domain"/>
</dbReference>
<dbReference type="Gene3D" id="3.20.20.60">
    <property type="entry name" value="Phosphoenolpyruvate-binding domains"/>
    <property type="match status" value="1"/>
</dbReference>
<feature type="domain" description="HpcH/HpaI aldolase/citrate lyase" evidence="4">
    <location>
        <begin position="29"/>
        <end position="247"/>
    </location>
</feature>
<dbReference type="GO" id="GO:0008672">
    <property type="term" value="F:2-dehydro-3-deoxyglucarate aldolase activity"/>
    <property type="evidence" value="ECO:0007669"/>
    <property type="project" value="UniProtKB-EC"/>
</dbReference>
<dbReference type="Proteomes" id="UP001232445">
    <property type="component" value="Unassembled WGS sequence"/>
</dbReference>
<reference evidence="5 6" key="1">
    <citation type="submission" date="2023-07" db="EMBL/GenBank/DDBJ databases">
        <title>Genomic Encyclopedia of Type Strains, Phase IV (KMG-IV): sequencing the most valuable type-strain genomes for metagenomic binning, comparative biology and taxonomic classification.</title>
        <authorList>
            <person name="Goeker M."/>
        </authorList>
    </citation>
    <scope>NUCLEOTIDE SEQUENCE [LARGE SCALE GENOMIC DNA]</scope>
    <source>
        <strain evidence="5 6">DSM 17740</strain>
    </source>
</reference>
<comment type="caution">
    <text evidence="5">The sequence shown here is derived from an EMBL/GenBank/DDBJ whole genome shotgun (WGS) entry which is preliminary data.</text>
</comment>
<protein>
    <submittedName>
        <fullName evidence="5">2-dehydro-3-deoxyglucarate aldolase/4-hydroxy-2-oxoheptanedioate aldolase</fullName>
        <ecNumber evidence="5">4.1.2.20</ecNumber>
        <ecNumber evidence="5">4.1.2.52</ecNumber>
    </submittedName>
</protein>
<keyword evidence="6" id="KW-1185">Reference proteome</keyword>
<dbReference type="EC" id="4.1.2.20" evidence="5"/>
<evidence type="ECO:0000256" key="2">
    <source>
        <dbReference type="ARBA" id="ARBA00022723"/>
    </source>
</evidence>
<organism evidence="5 6">
    <name type="scientific">Caldalkalibacillus uzonensis</name>
    <dbReference type="NCBI Taxonomy" id="353224"/>
    <lineage>
        <taxon>Bacteria</taxon>
        <taxon>Bacillati</taxon>
        <taxon>Bacillota</taxon>
        <taxon>Bacilli</taxon>
        <taxon>Bacillales</taxon>
        <taxon>Bacillaceae</taxon>
        <taxon>Caldalkalibacillus</taxon>
    </lineage>
</organism>
<keyword evidence="2" id="KW-0479">Metal-binding</keyword>
<dbReference type="PANTHER" id="PTHR30502:SF0">
    <property type="entry name" value="PHOSPHOENOLPYRUVATE CARBOXYLASE FAMILY PROTEIN"/>
    <property type="match status" value="1"/>
</dbReference>
<dbReference type="EC" id="4.1.2.52" evidence="5"/>
<gene>
    <name evidence="5" type="ORF">J2S00_000891</name>
</gene>
<dbReference type="Pfam" id="PF03328">
    <property type="entry name" value="HpcH_HpaI"/>
    <property type="match status" value="1"/>
</dbReference>
<evidence type="ECO:0000259" key="4">
    <source>
        <dbReference type="Pfam" id="PF03328"/>
    </source>
</evidence>
<sequence length="264" mass="29054">MTHRKEEMDMLKKRLAIDELILSTMISEVRNPNLARMLATAGLDSIIIDMEHGTFSWPEMSAMITVAKGAGVAPVVRIPEIRRETILKPLDAGAAGILVPMVNSVEEAKEVIQHVKYPPDGKRGAALRRGHSDYRAVSAADYMKQANEEIAVLLQVETMEAVHCAPELAQVEGVDALFIGPFDLSVDMGIPGKIWDKSLRQIYSDIISACKQRGVAVGIQSFDIEQARELVNLGVRYLSFSSDVNMLVDQTASAVKQIHQKFVV</sequence>
<evidence type="ECO:0000256" key="1">
    <source>
        <dbReference type="ARBA" id="ARBA00005568"/>
    </source>
</evidence>
<dbReference type="InterPro" id="IPR015813">
    <property type="entry name" value="Pyrv/PenolPyrv_kinase-like_dom"/>
</dbReference>
<dbReference type="EMBL" id="JAUSUQ010000002">
    <property type="protein sequence ID" value="MDQ0338108.1"/>
    <property type="molecule type" value="Genomic_DNA"/>
</dbReference>
<evidence type="ECO:0000313" key="5">
    <source>
        <dbReference type="EMBL" id="MDQ0338108.1"/>
    </source>
</evidence>
<evidence type="ECO:0000313" key="6">
    <source>
        <dbReference type="Proteomes" id="UP001232445"/>
    </source>
</evidence>
<comment type="similarity">
    <text evidence="1">Belongs to the HpcH/HpaI aldolase family.</text>
</comment>